<dbReference type="Proteomes" id="UP000472580">
    <property type="component" value="Unassembled WGS sequence"/>
</dbReference>
<sequence>MKKVRILLPAIAASALILSGCQTSGDIYRSDVYGSNQVNQAQQVQTVDIIAIQPARVAVNNQSDRQVSQLVGTALGGILGAVIGNQVTHHGSSGTTIGAIAGAALGAGASSAASPDNALVDGVQLTFKLNGRIFNSAQVGQMCEFKYGPAIMTSTGPSSTRIQPNNPYGCK</sequence>
<accession>A0A6L6YK80</accession>
<evidence type="ECO:0000256" key="1">
    <source>
        <dbReference type="ARBA" id="ARBA00004459"/>
    </source>
</evidence>
<dbReference type="GO" id="GO:0009279">
    <property type="term" value="C:cell outer membrane"/>
    <property type="evidence" value="ECO:0007669"/>
    <property type="project" value="UniProtKB-SubCell"/>
</dbReference>
<keyword evidence="5" id="KW-0449">Lipoprotein</keyword>
<dbReference type="RefSeq" id="WP_160335605.1">
    <property type="nucleotide sequence ID" value="NZ_CALPCR010000006.1"/>
</dbReference>
<evidence type="ECO:0000313" key="7">
    <source>
        <dbReference type="EMBL" id="MVX57179.1"/>
    </source>
</evidence>
<keyword evidence="4" id="KW-0564">Palmitate</keyword>
<dbReference type="PANTHER" id="PTHR35603">
    <property type="match status" value="1"/>
</dbReference>
<proteinExistence type="predicted"/>
<gene>
    <name evidence="7" type="ORF">E5987_08155</name>
</gene>
<dbReference type="PROSITE" id="PS51257">
    <property type="entry name" value="PROKAR_LIPOPROTEIN"/>
    <property type="match status" value="1"/>
</dbReference>
<evidence type="ECO:0000259" key="6">
    <source>
        <dbReference type="Pfam" id="PF05433"/>
    </source>
</evidence>
<comment type="subcellular location">
    <subcellularLocation>
        <location evidence="1">Cell outer membrane</location>
        <topology evidence="1">Lipid-anchor</topology>
    </subcellularLocation>
</comment>
<dbReference type="OrthoDB" id="9156388at2"/>
<evidence type="ECO:0000256" key="3">
    <source>
        <dbReference type="ARBA" id="ARBA00023136"/>
    </source>
</evidence>
<comment type="caution">
    <text evidence="7">The sequence shown here is derived from an EMBL/GenBank/DDBJ whole genome shotgun (WGS) entry which is preliminary data.</text>
</comment>
<reference evidence="7 8" key="1">
    <citation type="submission" date="2019-12" db="EMBL/GenBank/DDBJ databases">
        <title>Microbes associate with the intestines of laboratory mice.</title>
        <authorList>
            <person name="Navarre W."/>
            <person name="Wong E."/>
        </authorList>
    </citation>
    <scope>NUCLEOTIDE SEQUENCE [LARGE SCALE GENOMIC DNA]</scope>
    <source>
        <strain evidence="7 8">NM82_D38</strain>
    </source>
</reference>
<dbReference type="Pfam" id="PF05433">
    <property type="entry name" value="Rick_17kDa_Anti"/>
    <property type="match status" value="1"/>
</dbReference>
<dbReference type="PANTHER" id="PTHR35603:SF1">
    <property type="entry name" value="OUTER MEMBRANE LIPOPROTEIN SLYB"/>
    <property type="match status" value="1"/>
</dbReference>
<evidence type="ECO:0000256" key="4">
    <source>
        <dbReference type="ARBA" id="ARBA00023139"/>
    </source>
</evidence>
<feature type="domain" description="Glycine zipper 2TM" evidence="6">
    <location>
        <begin position="72"/>
        <end position="112"/>
    </location>
</feature>
<name>A0A6L6YK80_9BURK</name>
<evidence type="ECO:0000313" key="8">
    <source>
        <dbReference type="Proteomes" id="UP000472580"/>
    </source>
</evidence>
<keyword evidence="8" id="KW-1185">Reference proteome</keyword>
<dbReference type="InterPro" id="IPR051407">
    <property type="entry name" value="Bact_OM_lipoprot/Surf_antigen"/>
</dbReference>
<dbReference type="EMBL" id="WSRP01000023">
    <property type="protein sequence ID" value="MVX57179.1"/>
    <property type="molecule type" value="Genomic_DNA"/>
</dbReference>
<dbReference type="InterPro" id="IPR008816">
    <property type="entry name" value="Gly_zipper_2TM_dom"/>
</dbReference>
<evidence type="ECO:0000256" key="2">
    <source>
        <dbReference type="ARBA" id="ARBA00022729"/>
    </source>
</evidence>
<keyword evidence="2" id="KW-0732">Signal</keyword>
<keyword evidence="3" id="KW-0472">Membrane</keyword>
<protein>
    <submittedName>
        <fullName evidence="7">Glycine zipper 2TM domain-containing protein</fullName>
    </submittedName>
</protein>
<dbReference type="AlphaFoldDB" id="A0A6L6YK80"/>
<evidence type="ECO:0000256" key="5">
    <source>
        <dbReference type="ARBA" id="ARBA00023288"/>
    </source>
</evidence>
<organism evidence="7 8">
    <name type="scientific">Parasutterella muris</name>
    <dbReference type="NCBI Taxonomy" id="2565572"/>
    <lineage>
        <taxon>Bacteria</taxon>
        <taxon>Pseudomonadati</taxon>
        <taxon>Pseudomonadota</taxon>
        <taxon>Betaproteobacteria</taxon>
        <taxon>Burkholderiales</taxon>
        <taxon>Sutterellaceae</taxon>
        <taxon>Parasutterella</taxon>
    </lineage>
</organism>